<dbReference type="RefSeq" id="WP_115612671.1">
    <property type="nucleotide sequence ID" value="NZ_JBHLZC010000001.1"/>
</dbReference>
<accession>A0A381EFF3</accession>
<name>A0A381EFF3_9GAMM</name>
<dbReference type="Pfam" id="PF06074">
    <property type="entry name" value="Portal_Mu"/>
    <property type="match status" value="1"/>
</dbReference>
<dbReference type="AlphaFoldDB" id="A0A381EFF3"/>
<dbReference type="InterPro" id="IPR009279">
    <property type="entry name" value="Portal_Mu"/>
</dbReference>
<dbReference type="Proteomes" id="UP000254572">
    <property type="component" value="Unassembled WGS sequence"/>
</dbReference>
<sequence length="534" mass="57476">MQHWFKAALKAVQQRIKVPKGAQSAALAARLGTTFDHPGRGLTPLKLHDILESAEDGDITAQAELFADAEEKDGHIFAEMSKRKRALIGLPWQVLPPVDATAAEQALAEEVKRWLYGLDDFEALLFDLLDALGHGFAACEIAWQQRDGLWLPATFTHRPQGWFQLRKNVLRLRAVDGDPEGEELWPCGWIVHRAQARSGITARGGLMRSLVWPYLFKNYSIRDLAEFLEIYGLPVRIGKYSAGATEEDKKTLLRAVVGIGHNAAGIIPEGMGLELLNAADGNGDAYMTMISWCEKTASKIILGGTLTSQADGKTSTNALGNVHNEVRHDLLASDARQLAATLTRQLIAPLVLLNRGGVDPARMPYFAFDLSQPEDLAVYADALPKLVGIGMQIPAAWAREKLAIPAAVEGEAVLHLPDNNAAPAPLAAAAGFAGAGCSCCAPRQAALSVTPANASGQQLLEAILDRDAAHNPLNEGGEALAKHLGKLLQQGVSLDALATDVRAAYPDWDGAQMQQVLARALFVANLWGQIHARA</sequence>
<reference evidence="1 2" key="1">
    <citation type="submission" date="2018-06" db="EMBL/GenBank/DDBJ databases">
        <authorList>
            <consortium name="Pathogen Informatics"/>
            <person name="Doyle S."/>
        </authorList>
    </citation>
    <scope>NUCLEOTIDE SEQUENCE [LARGE SCALE GENOMIC DNA]</scope>
    <source>
        <strain evidence="1 2">NCTC13294</strain>
    </source>
</reference>
<keyword evidence="2" id="KW-1185">Reference proteome</keyword>
<proteinExistence type="predicted"/>
<dbReference type="OrthoDB" id="9797300at2"/>
<organism evidence="1 2">
    <name type="scientific">Cardiobacterium valvarum</name>
    <dbReference type="NCBI Taxonomy" id="194702"/>
    <lineage>
        <taxon>Bacteria</taxon>
        <taxon>Pseudomonadati</taxon>
        <taxon>Pseudomonadota</taxon>
        <taxon>Gammaproteobacteria</taxon>
        <taxon>Cardiobacteriales</taxon>
        <taxon>Cardiobacteriaceae</taxon>
        <taxon>Cardiobacterium</taxon>
    </lineage>
</organism>
<evidence type="ECO:0000313" key="2">
    <source>
        <dbReference type="Proteomes" id="UP000254572"/>
    </source>
</evidence>
<gene>
    <name evidence="1" type="ORF">NCTC13294_02630</name>
</gene>
<evidence type="ECO:0000313" key="1">
    <source>
        <dbReference type="EMBL" id="SUX25741.1"/>
    </source>
</evidence>
<protein>
    <submittedName>
        <fullName evidence="1">Mu-like prophage protein gp29</fullName>
    </submittedName>
</protein>
<dbReference type="EMBL" id="UFUW01000001">
    <property type="protein sequence ID" value="SUX25741.1"/>
    <property type="molecule type" value="Genomic_DNA"/>
</dbReference>